<dbReference type="Proteomes" id="UP000095285">
    <property type="component" value="Unassembled WGS sequence"/>
</dbReference>
<dbReference type="PIRSF" id="PIRSF000332">
    <property type="entry name" value="FMO"/>
    <property type="match status" value="1"/>
</dbReference>
<evidence type="ECO:0000313" key="36">
    <source>
        <dbReference type="WBParaSite" id="EN70_1029"/>
    </source>
</evidence>
<reference evidence="35" key="1">
    <citation type="submission" date="2012-04" db="EMBL/GenBank/DDBJ databases">
        <title>The Genome Sequence of Loa loa.</title>
        <authorList>
            <consortium name="The Broad Institute Genome Sequencing Platform"/>
            <consortium name="Broad Institute Genome Sequencing Center for Infectious Disease"/>
            <person name="Nutman T.B."/>
            <person name="Fink D.L."/>
            <person name="Russ C."/>
            <person name="Young S."/>
            <person name="Zeng Q."/>
            <person name="Gargeya S."/>
            <person name="Alvarado L."/>
            <person name="Berlin A."/>
            <person name="Chapman S.B."/>
            <person name="Chen Z."/>
            <person name="Freedman E."/>
            <person name="Gellesch M."/>
            <person name="Goldberg J."/>
            <person name="Griggs A."/>
            <person name="Gujja S."/>
            <person name="Heilman E.R."/>
            <person name="Heiman D."/>
            <person name="Howarth C."/>
            <person name="Mehta T."/>
            <person name="Neiman D."/>
            <person name="Pearson M."/>
            <person name="Roberts A."/>
            <person name="Saif S."/>
            <person name="Shea T."/>
            <person name="Shenoy N."/>
            <person name="Sisk P."/>
            <person name="Stolte C."/>
            <person name="Sykes S."/>
            <person name="White J."/>
            <person name="Yandava C."/>
            <person name="Haas B."/>
            <person name="Henn M.R."/>
            <person name="Nusbaum C."/>
            <person name="Birren B."/>
        </authorList>
    </citation>
    <scope>NUCLEOTIDE SEQUENCE [LARGE SCALE GENOMIC DNA]</scope>
</reference>
<evidence type="ECO:0000256" key="28">
    <source>
        <dbReference type="ARBA" id="ARBA00048459"/>
    </source>
</evidence>
<evidence type="ECO:0000256" key="16">
    <source>
        <dbReference type="ARBA" id="ARBA00023098"/>
    </source>
</evidence>
<evidence type="ECO:0000256" key="6">
    <source>
        <dbReference type="ARBA" id="ARBA00022553"/>
    </source>
</evidence>
<keyword evidence="10 33" id="KW-0274">FAD</keyword>
<dbReference type="Pfam" id="PF00743">
    <property type="entry name" value="FMO-like"/>
    <property type="match status" value="1"/>
</dbReference>
<evidence type="ECO:0000256" key="18">
    <source>
        <dbReference type="ARBA" id="ARBA00045722"/>
    </source>
</evidence>
<comment type="catalytic activity">
    <reaction evidence="21">
        <text>hexan-3-one + NADPH + O2 + H(+) = propyl propanoate + NADP(+) + H2O</text>
        <dbReference type="Rhea" id="RHEA:54848"/>
        <dbReference type="ChEBI" id="CHEBI:15377"/>
        <dbReference type="ChEBI" id="CHEBI:15378"/>
        <dbReference type="ChEBI" id="CHEBI:15379"/>
        <dbReference type="ChEBI" id="CHEBI:57783"/>
        <dbReference type="ChEBI" id="CHEBI:58349"/>
        <dbReference type="ChEBI" id="CHEBI:89828"/>
        <dbReference type="ChEBI" id="CHEBI:89891"/>
    </reaction>
    <physiologicalReaction direction="left-to-right" evidence="21">
        <dbReference type="Rhea" id="RHEA:54849"/>
    </physiologicalReaction>
</comment>
<evidence type="ECO:0000256" key="22">
    <source>
        <dbReference type="ARBA" id="ARBA00047574"/>
    </source>
</evidence>
<evidence type="ECO:0000256" key="12">
    <source>
        <dbReference type="ARBA" id="ARBA00022857"/>
    </source>
</evidence>
<evidence type="ECO:0000256" key="27">
    <source>
        <dbReference type="ARBA" id="ARBA00048088"/>
    </source>
</evidence>
<dbReference type="GO" id="GO:0034899">
    <property type="term" value="F:trimethylamine monooxygenase activity"/>
    <property type="evidence" value="ECO:0007669"/>
    <property type="project" value="UniProtKB-EC"/>
</dbReference>
<dbReference type="Gene3D" id="3.50.50.60">
    <property type="entry name" value="FAD/NAD(P)-binding domain"/>
    <property type="match status" value="3"/>
</dbReference>
<protein>
    <recommendedName>
        <fullName evidence="34">Flavin-containing monooxygenase</fullName>
        <ecNumber evidence="34">1.-.-.-</ecNumber>
    </recommendedName>
</protein>
<dbReference type="PANTHER" id="PTHR23023">
    <property type="entry name" value="DIMETHYLANILINE MONOOXYGENASE"/>
    <property type="match status" value="1"/>
</dbReference>
<evidence type="ECO:0000256" key="19">
    <source>
        <dbReference type="ARBA" id="ARBA00045957"/>
    </source>
</evidence>
<evidence type="ECO:0000256" key="2">
    <source>
        <dbReference type="ARBA" id="ARBA00004389"/>
    </source>
</evidence>
<comment type="catalytic activity">
    <reaction evidence="26">
        <text>hypotaurine + NADPH + O2 + H(+) = taurine + NADP(+) + H2O</text>
        <dbReference type="Rhea" id="RHEA:69819"/>
        <dbReference type="ChEBI" id="CHEBI:15377"/>
        <dbReference type="ChEBI" id="CHEBI:15378"/>
        <dbReference type="ChEBI" id="CHEBI:15379"/>
        <dbReference type="ChEBI" id="CHEBI:57783"/>
        <dbReference type="ChEBI" id="CHEBI:57853"/>
        <dbReference type="ChEBI" id="CHEBI:58349"/>
        <dbReference type="ChEBI" id="CHEBI:507393"/>
        <dbReference type="EC" id="1.14.13.8"/>
    </reaction>
    <physiologicalReaction direction="left-to-right" evidence="26">
        <dbReference type="Rhea" id="RHEA:69820"/>
    </physiologicalReaction>
</comment>
<evidence type="ECO:0000313" key="35">
    <source>
        <dbReference type="Proteomes" id="UP000095285"/>
    </source>
</evidence>
<organism evidence="35 36">
    <name type="scientific">Loa loa</name>
    <name type="common">Eye worm</name>
    <name type="synonym">Filaria loa</name>
    <dbReference type="NCBI Taxonomy" id="7209"/>
    <lineage>
        <taxon>Eukaryota</taxon>
        <taxon>Metazoa</taxon>
        <taxon>Ecdysozoa</taxon>
        <taxon>Nematoda</taxon>
        <taxon>Chromadorea</taxon>
        <taxon>Rhabditida</taxon>
        <taxon>Spirurina</taxon>
        <taxon>Spiruromorpha</taxon>
        <taxon>Filarioidea</taxon>
        <taxon>Onchocercidae</taxon>
        <taxon>Loa</taxon>
    </lineage>
</organism>
<evidence type="ECO:0000256" key="14">
    <source>
        <dbReference type="ARBA" id="ARBA00023002"/>
    </source>
</evidence>
<evidence type="ECO:0000256" key="31">
    <source>
        <dbReference type="ARBA" id="ARBA00049443"/>
    </source>
</evidence>
<evidence type="ECO:0000256" key="25">
    <source>
        <dbReference type="ARBA" id="ARBA00047977"/>
    </source>
</evidence>
<sequence length="535" mass="61258">MPAKICVIGAGASGLTATKTCLENGLQVVCFEKSCDIGGLWRYKSQPCPGEGTVMKHTTINTSKEMTAFSDFVPLPEMPNFMSHVQLLAYFRSYANHFHLLEHINLKHEVTRIERDEKYEETGRWNVTYNIIKGSSFYSDGTIQTEKFDGILLCCGHHTIPYWPEPFPGQGKFRGEIIHSHDYREPFSYIDKTVVVIGIGNSSGDIAVDLSRIAKEVYISTRTGTWVLKRIWDKGEPIDFVFVNRYMHAIRKLAPSWLINKTYESRLEQNFDHGRYGLKPKHHALAQHATINDDLPGRIVCGSIIIKPNVARFTEHDVIFEDGTTVCNVDTVIFGTGYSFQFPIVEDGNLIPVTDNEVDLYLHMYPPQLSPRNNLAVIGLIQPVGSIMPISEMQSRFYCEVLAGHCKLPKIQKMKKDIEKRRAVMEKRFLKNRRHTLEVDYVIYMDELAKMIGAKPNLLKYWFSDPRLAYTLLFEGLAPYQFRLNGPHAWAGARDALLGMAKRTFDNSRTRRTPETMKSTPINKFFYFVKMTKPF</sequence>
<dbReference type="GO" id="GO:0005789">
    <property type="term" value="C:endoplasmic reticulum membrane"/>
    <property type="evidence" value="ECO:0007669"/>
    <property type="project" value="UniProtKB-SubCell"/>
</dbReference>
<evidence type="ECO:0000256" key="29">
    <source>
        <dbReference type="ARBA" id="ARBA00048989"/>
    </source>
</evidence>
<evidence type="ECO:0000256" key="34">
    <source>
        <dbReference type="RuleBase" id="RU361177"/>
    </source>
</evidence>
<evidence type="ECO:0000256" key="21">
    <source>
        <dbReference type="ARBA" id="ARBA00047426"/>
    </source>
</evidence>
<dbReference type="PRINTS" id="PR00370">
    <property type="entry name" value="FMOXYGENASE"/>
</dbReference>
<comment type="catalytic activity">
    <reaction evidence="30">
        <text>heptan-4-one + NADPH + O2 + H(+) = propyl butanoate + NADP(+) + H2O</text>
        <dbReference type="Rhea" id="RHEA:54852"/>
        <dbReference type="ChEBI" id="CHEBI:15377"/>
        <dbReference type="ChEBI" id="CHEBI:15378"/>
        <dbReference type="ChEBI" id="CHEBI:15379"/>
        <dbReference type="ChEBI" id="CHEBI:57783"/>
        <dbReference type="ChEBI" id="CHEBI:58349"/>
        <dbReference type="ChEBI" id="CHEBI:89484"/>
        <dbReference type="ChEBI" id="CHEBI:89719"/>
    </reaction>
    <physiologicalReaction direction="left-to-right" evidence="30">
        <dbReference type="Rhea" id="RHEA:54853"/>
    </physiologicalReaction>
</comment>
<dbReference type="WBParaSite" id="EN70_1029">
    <property type="protein sequence ID" value="EN70_1029"/>
    <property type="gene ID" value="EN70_1029"/>
</dbReference>
<evidence type="ECO:0000256" key="5">
    <source>
        <dbReference type="ARBA" id="ARBA00022481"/>
    </source>
</evidence>
<dbReference type="InterPro" id="IPR050346">
    <property type="entry name" value="FMO-like"/>
</dbReference>
<comment type="catalytic activity">
    <reaction evidence="22">
        <text>heptan-2-one + NADPH + O2 + H(+) = pentyl acetate + NADP(+) + H2O</text>
        <dbReference type="Rhea" id="RHEA:54836"/>
        <dbReference type="ChEBI" id="CHEBI:5672"/>
        <dbReference type="ChEBI" id="CHEBI:15377"/>
        <dbReference type="ChEBI" id="CHEBI:15378"/>
        <dbReference type="ChEBI" id="CHEBI:15379"/>
        <dbReference type="ChEBI" id="CHEBI:57783"/>
        <dbReference type="ChEBI" id="CHEBI:58349"/>
        <dbReference type="ChEBI" id="CHEBI:87362"/>
    </reaction>
    <physiologicalReaction direction="left-to-right" evidence="22">
        <dbReference type="Rhea" id="RHEA:54837"/>
    </physiologicalReaction>
</comment>
<dbReference type="InterPro" id="IPR020946">
    <property type="entry name" value="Flavin_mOase-like"/>
</dbReference>
<evidence type="ECO:0000256" key="15">
    <source>
        <dbReference type="ARBA" id="ARBA00023033"/>
    </source>
</evidence>
<comment type="catalytic activity">
    <reaction evidence="27">
        <text>trimethylamine + NADPH + O2 = trimethylamine N-oxide + NADP(+) + H2O</text>
        <dbReference type="Rhea" id="RHEA:31979"/>
        <dbReference type="ChEBI" id="CHEBI:15377"/>
        <dbReference type="ChEBI" id="CHEBI:15379"/>
        <dbReference type="ChEBI" id="CHEBI:15724"/>
        <dbReference type="ChEBI" id="CHEBI:57783"/>
        <dbReference type="ChEBI" id="CHEBI:58349"/>
        <dbReference type="ChEBI" id="CHEBI:58389"/>
        <dbReference type="EC" id="1.14.13.148"/>
    </reaction>
    <physiologicalReaction direction="left-to-right" evidence="27">
        <dbReference type="Rhea" id="RHEA:31980"/>
    </physiologicalReaction>
</comment>
<comment type="catalytic activity">
    <reaction evidence="28">
        <text>octan-3-one + NADPH + O2 + H(+) = ethyl hexanoate + NADP(+) + H2O</text>
        <dbReference type="Rhea" id="RHEA:54856"/>
        <dbReference type="ChEBI" id="CHEBI:15377"/>
        <dbReference type="ChEBI" id="CHEBI:15378"/>
        <dbReference type="ChEBI" id="CHEBI:15379"/>
        <dbReference type="ChEBI" id="CHEBI:57783"/>
        <dbReference type="ChEBI" id="CHEBI:58349"/>
        <dbReference type="ChEBI" id="CHEBI:80946"/>
        <dbReference type="ChEBI" id="CHEBI:86055"/>
    </reaction>
    <physiologicalReaction direction="left-to-right" evidence="28">
        <dbReference type="Rhea" id="RHEA:54857"/>
    </physiologicalReaction>
</comment>
<comment type="catalytic activity">
    <reaction evidence="20">
        <text>hypotaurine + NADH + O2 + H(+) = taurine + NAD(+) + H2O</text>
        <dbReference type="Rhea" id="RHEA:74111"/>
        <dbReference type="ChEBI" id="CHEBI:15377"/>
        <dbReference type="ChEBI" id="CHEBI:15378"/>
        <dbReference type="ChEBI" id="CHEBI:15379"/>
        <dbReference type="ChEBI" id="CHEBI:57540"/>
        <dbReference type="ChEBI" id="CHEBI:57853"/>
        <dbReference type="ChEBI" id="CHEBI:57945"/>
        <dbReference type="ChEBI" id="CHEBI:507393"/>
        <dbReference type="EC" id="1.14.13.8"/>
    </reaction>
    <physiologicalReaction direction="left-to-right" evidence="20">
        <dbReference type="Rhea" id="RHEA:74112"/>
    </physiologicalReaction>
</comment>
<gene>
    <name evidence="36" type="primary">LOAG_11072</name>
</gene>
<evidence type="ECO:0000256" key="11">
    <source>
        <dbReference type="ARBA" id="ARBA00022848"/>
    </source>
</evidence>
<dbReference type="EC" id="1.-.-.-" evidence="34"/>
<evidence type="ECO:0000256" key="23">
    <source>
        <dbReference type="ARBA" id="ARBA00047855"/>
    </source>
</evidence>
<evidence type="ECO:0000256" key="3">
    <source>
        <dbReference type="ARBA" id="ARBA00004524"/>
    </source>
</evidence>
<dbReference type="SUPFAM" id="SSF51905">
    <property type="entry name" value="FAD/NAD(P)-binding domain"/>
    <property type="match status" value="2"/>
</dbReference>
<dbReference type="GO" id="GO:0050661">
    <property type="term" value="F:NADP binding"/>
    <property type="evidence" value="ECO:0007669"/>
    <property type="project" value="InterPro"/>
</dbReference>
<evidence type="ECO:0000256" key="26">
    <source>
        <dbReference type="ARBA" id="ARBA00048041"/>
    </source>
</evidence>
<evidence type="ECO:0000256" key="32">
    <source>
        <dbReference type="ARBA" id="ARBA00049475"/>
    </source>
</evidence>
<comment type="cofactor">
    <cofactor evidence="1 33 34">
        <name>FAD</name>
        <dbReference type="ChEBI" id="CHEBI:57692"/>
    </cofactor>
</comment>
<comment type="catalytic activity">
    <reaction evidence="32">
        <text>octan-3-one + NADPH + O2 + H(+) = pentyl propanoate + NADP(+) + H2O</text>
        <dbReference type="Rhea" id="RHEA:54840"/>
        <dbReference type="ChEBI" id="CHEBI:15377"/>
        <dbReference type="ChEBI" id="CHEBI:15378"/>
        <dbReference type="ChEBI" id="CHEBI:15379"/>
        <dbReference type="ChEBI" id="CHEBI:57783"/>
        <dbReference type="ChEBI" id="CHEBI:58349"/>
        <dbReference type="ChEBI" id="CHEBI:80946"/>
        <dbReference type="ChEBI" id="CHEBI:87373"/>
    </reaction>
    <physiologicalReaction direction="left-to-right" evidence="32">
        <dbReference type="Rhea" id="RHEA:54841"/>
    </physiologicalReaction>
</comment>
<dbReference type="GO" id="GO:0047822">
    <property type="term" value="F:hypotaurine monooxygenase activity"/>
    <property type="evidence" value="ECO:0007669"/>
    <property type="project" value="RHEA"/>
</dbReference>
<dbReference type="PRINTS" id="PR01125">
    <property type="entry name" value="FMOXYGENASE5"/>
</dbReference>
<comment type="catalytic activity">
    <reaction evidence="23">
        <text>sulcatone + NADPH + O2 + H(+) = 4-methylpent-3-en-1-yl acetate + NADP(+) + H2O</text>
        <dbReference type="Rhea" id="RHEA:54864"/>
        <dbReference type="ChEBI" id="CHEBI:15377"/>
        <dbReference type="ChEBI" id="CHEBI:15378"/>
        <dbReference type="ChEBI" id="CHEBI:15379"/>
        <dbReference type="ChEBI" id="CHEBI:16310"/>
        <dbReference type="ChEBI" id="CHEBI:57783"/>
        <dbReference type="ChEBI" id="CHEBI:58349"/>
        <dbReference type="ChEBI" id="CHEBI:138373"/>
    </reaction>
    <physiologicalReaction direction="left-to-right" evidence="23">
        <dbReference type="Rhea" id="RHEA:54865"/>
    </physiologicalReaction>
</comment>
<keyword evidence="8" id="KW-0812">Transmembrane</keyword>
<evidence type="ECO:0000256" key="8">
    <source>
        <dbReference type="ARBA" id="ARBA00022692"/>
    </source>
</evidence>
<evidence type="ECO:0000256" key="33">
    <source>
        <dbReference type="PIRNR" id="PIRNR000332"/>
    </source>
</evidence>
<evidence type="ECO:0000256" key="9">
    <source>
        <dbReference type="ARBA" id="ARBA00022824"/>
    </source>
</evidence>
<keyword evidence="13" id="KW-1133">Transmembrane helix</keyword>
<comment type="function">
    <text evidence="18">Acts as a Baeyer-Villiger monooxygenase on a broad range of substrates. Catalyzes the insertion of an oxygen atom into a carbon-carbon bond adjacent to a carbonyl, which converts ketones to esters. Active on diverse carbonyl compounds, whereas soft nucleophiles are mostly non- or poorly reactive. In contrast with other forms of FMO it is non- or poorly active on 'classical' substrates such as drugs, pesticides, and dietary components containing soft nucleophilic heteroatoms. Able to oxidize drug molecules bearing a carbonyl group on an aliphatic chain, such as nabumetone and pentoxifylline. Also, in the absence of substrates, shows slow but yet significant NADPH oxidase activity. Acts as a positive modulator of cholesterol biosynthesis as well as glucose homeostasis, promoting metabolic aging via pleiotropic effects.</text>
</comment>
<keyword evidence="35" id="KW-1185">Reference proteome</keyword>
<evidence type="ECO:0000256" key="10">
    <source>
        <dbReference type="ARBA" id="ARBA00022827"/>
    </source>
</evidence>
<comment type="catalytic activity">
    <reaction evidence="24">
        <text>NADPH + O2 + H(+) = H2O2 + NADP(+)</text>
        <dbReference type="Rhea" id="RHEA:11260"/>
        <dbReference type="ChEBI" id="CHEBI:15378"/>
        <dbReference type="ChEBI" id="CHEBI:15379"/>
        <dbReference type="ChEBI" id="CHEBI:16240"/>
        <dbReference type="ChEBI" id="CHEBI:57783"/>
        <dbReference type="ChEBI" id="CHEBI:58349"/>
        <dbReference type="EC" id="1.6.3.1"/>
    </reaction>
    <physiologicalReaction direction="left-to-right" evidence="24">
        <dbReference type="Rhea" id="RHEA:11261"/>
    </physiologicalReaction>
</comment>
<keyword evidence="7 33" id="KW-0285">Flavoprotein</keyword>
<comment type="similarity">
    <text evidence="4 33 34">Belongs to the FMO family.</text>
</comment>
<accession>A0A1I7V641</accession>
<evidence type="ECO:0000256" key="13">
    <source>
        <dbReference type="ARBA" id="ARBA00022989"/>
    </source>
</evidence>
<comment type="catalytic activity">
    <reaction evidence="31">
        <text>N,N-dimethylaniline + NADPH + O2 + H(+) = N,N-dimethylaniline N-oxide + NADP(+) + H2O</text>
        <dbReference type="Rhea" id="RHEA:24468"/>
        <dbReference type="ChEBI" id="CHEBI:15377"/>
        <dbReference type="ChEBI" id="CHEBI:15378"/>
        <dbReference type="ChEBI" id="CHEBI:15379"/>
        <dbReference type="ChEBI" id="CHEBI:16269"/>
        <dbReference type="ChEBI" id="CHEBI:17735"/>
        <dbReference type="ChEBI" id="CHEBI:57783"/>
        <dbReference type="ChEBI" id="CHEBI:58349"/>
        <dbReference type="EC" id="1.14.13.8"/>
    </reaction>
    <physiologicalReaction direction="left-to-right" evidence="31">
        <dbReference type="Rhea" id="RHEA:24469"/>
    </physiologicalReaction>
</comment>
<dbReference type="GO" id="GO:0004499">
    <property type="term" value="F:N,N-dimethylaniline monooxygenase activity"/>
    <property type="evidence" value="ECO:0007669"/>
    <property type="project" value="UniProtKB-UniRule"/>
</dbReference>
<keyword evidence="16" id="KW-0443">Lipid metabolism</keyword>
<name>A0A1I7V641_LOALO</name>
<dbReference type="InParanoid" id="A0A1I7V641"/>
<dbReference type="AlphaFoldDB" id="A0A1I7V641"/>
<evidence type="ECO:0000256" key="30">
    <source>
        <dbReference type="ARBA" id="ARBA00048990"/>
    </source>
</evidence>
<evidence type="ECO:0000256" key="4">
    <source>
        <dbReference type="ARBA" id="ARBA00009183"/>
    </source>
</evidence>
<keyword evidence="9 33" id="KW-0256">Endoplasmic reticulum</keyword>
<evidence type="ECO:0000256" key="20">
    <source>
        <dbReference type="ARBA" id="ARBA00047338"/>
    </source>
</evidence>
<keyword evidence="5" id="KW-0488">Methylation</keyword>
<dbReference type="InterPro" id="IPR002257">
    <property type="entry name" value="Flavin_mOase_5"/>
</dbReference>
<comment type="catalytic activity">
    <reaction evidence="25">
        <text>hexan-3-one + NADPH + O2 + H(+) = ethyl butanoate + NADP(+) + H2O</text>
        <dbReference type="Rhea" id="RHEA:54844"/>
        <dbReference type="ChEBI" id="CHEBI:15377"/>
        <dbReference type="ChEBI" id="CHEBI:15378"/>
        <dbReference type="ChEBI" id="CHEBI:15379"/>
        <dbReference type="ChEBI" id="CHEBI:57783"/>
        <dbReference type="ChEBI" id="CHEBI:58349"/>
        <dbReference type="ChEBI" id="CHEBI:88764"/>
        <dbReference type="ChEBI" id="CHEBI:89891"/>
    </reaction>
    <physiologicalReaction direction="left-to-right" evidence="25">
        <dbReference type="Rhea" id="RHEA:54845"/>
    </physiologicalReaction>
</comment>
<dbReference type="FunFam" id="3.50.50.60:FF:000159">
    <property type="entry name" value="Dimethylaniline monooxygenase [N-oxide-forming]"/>
    <property type="match status" value="1"/>
</dbReference>
<keyword evidence="17 33" id="KW-0472">Membrane</keyword>
<keyword evidence="12 33" id="KW-0521">NADP</keyword>
<dbReference type="InterPro" id="IPR000960">
    <property type="entry name" value="Flavin_mOase"/>
</dbReference>
<evidence type="ECO:0000256" key="24">
    <source>
        <dbReference type="ARBA" id="ARBA00047864"/>
    </source>
</evidence>
<reference evidence="36" key="2">
    <citation type="submission" date="2016-11" db="UniProtKB">
        <authorList>
            <consortium name="WormBaseParasite"/>
        </authorList>
    </citation>
    <scope>IDENTIFICATION</scope>
</reference>
<evidence type="ECO:0000256" key="7">
    <source>
        <dbReference type="ARBA" id="ARBA00022630"/>
    </source>
</evidence>
<comment type="subcellular location">
    <subcellularLocation>
        <location evidence="2">Endoplasmic reticulum membrane</location>
        <topology evidence="2">Single-pass membrane protein</topology>
    </subcellularLocation>
    <subcellularLocation>
        <location evidence="3">Microsome membrane</location>
    </subcellularLocation>
</comment>
<dbReference type="GO" id="GO:0016174">
    <property type="term" value="F:NAD(P)H oxidase H2O2-forming activity"/>
    <property type="evidence" value="ECO:0007669"/>
    <property type="project" value="UniProtKB-EC"/>
</dbReference>
<dbReference type="InterPro" id="IPR036188">
    <property type="entry name" value="FAD/NAD-bd_sf"/>
</dbReference>
<dbReference type="eggNOG" id="KOG1399">
    <property type="taxonomic scope" value="Eukaryota"/>
</dbReference>
<proteinExistence type="inferred from homology"/>
<dbReference type="GO" id="GO:0050660">
    <property type="term" value="F:flavin adenine dinucleotide binding"/>
    <property type="evidence" value="ECO:0007669"/>
    <property type="project" value="InterPro"/>
</dbReference>
<dbReference type="OrthoDB" id="66881at2759"/>
<keyword evidence="6" id="KW-0597">Phosphoprotein</keyword>
<dbReference type="STRING" id="7209.A0A1I7V641"/>
<keyword evidence="11" id="KW-0492">Microsome</keyword>
<comment type="catalytic activity">
    <reaction evidence="29">
        <text>(2E)-geranial + NADPH + O2 + H(+) = (1E)-2,6-dimethylhepta-1,5-dien-1-yl formate + NADP(+) + H2O</text>
        <dbReference type="Rhea" id="RHEA:54860"/>
        <dbReference type="ChEBI" id="CHEBI:15377"/>
        <dbReference type="ChEBI" id="CHEBI:15378"/>
        <dbReference type="ChEBI" id="CHEBI:15379"/>
        <dbReference type="ChEBI" id="CHEBI:16980"/>
        <dbReference type="ChEBI" id="CHEBI:57783"/>
        <dbReference type="ChEBI" id="CHEBI:58349"/>
        <dbReference type="ChEBI" id="CHEBI:138375"/>
    </reaction>
    <physiologicalReaction direction="left-to-right" evidence="29">
        <dbReference type="Rhea" id="RHEA:54861"/>
    </physiologicalReaction>
</comment>
<keyword evidence="14 33" id="KW-0560">Oxidoreductase</keyword>
<evidence type="ECO:0000256" key="1">
    <source>
        <dbReference type="ARBA" id="ARBA00001974"/>
    </source>
</evidence>
<dbReference type="FunCoup" id="A0A1I7V641">
    <property type="interactions" value="297"/>
</dbReference>
<comment type="function">
    <text evidence="19">Broad spectrum monooxygenase that catalyzes the oxygenation of a wide variety of nitrogen- and sulfur-containing compounds including xenobiotics. Catalyzes the S-oxygenation of hypotaurine to produce taurine, an organic osmolyte involved in cell volume regulation as well as a variety of cytoprotective and developmental processes. In vitro, catalyzes the N-oxygenation of trimethylamine (TMA) to produce trimethylamine N-oxide (TMAO) and could therefore participate to the detoxification of this compound that is generated by the action of gut microbiota from dietary precursors such as choline, choline containing compounds, betaine or L-carnitine.</text>
</comment>
<keyword evidence="15 33" id="KW-0503">Monooxygenase</keyword>
<evidence type="ECO:0000256" key="17">
    <source>
        <dbReference type="ARBA" id="ARBA00023136"/>
    </source>
</evidence>
<dbReference type="GO" id="GO:0006629">
    <property type="term" value="P:lipid metabolic process"/>
    <property type="evidence" value="ECO:0007669"/>
    <property type="project" value="UniProtKB-KW"/>
</dbReference>